<name>A0A0X3VA78_9ACTN</name>
<dbReference type="EMBL" id="LLZH01000013">
    <property type="protein sequence ID" value="KUL41337.1"/>
    <property type="molecule type" value="Genomic_DNA"/>
</dbReference>
<evidence type="ECO:0000256" key="2">
    <source>
        <dbReference type="SAM" id="Phobius"/>
    </source>
</evidence>
<keyword evidence="2" id="KW-0472">Membrane</keyword>
<organism evidence="3 4">
    <name type="scientific">Actinoplanes awajinensis subsp. mycoplanecinus</name>
    <dbReference type="NCBI Taxonomy" id="135947"/>
    <lineage>
        <taxon>Bacteria</taxon>
        <taxon>Bacillati</taxon>
        <taxon>Actinomycetota</taxon>
        <taxon>Actinomycetes</taxon>
        <taxon>Micromonosporales</taxon>
        <taxon>Micromonosporaceae</taxon>
        <taxon>Actinoplanes</taxon>
    </lineage>
</organism>
<keyword evidence="2" id="KW-0812">Transmembrane</keyword>
<evidence type="ECO:0000313" key="4">
    <source>
        <dbReference type="Proteomes" id="UP000053244"/>
    </source>
</evidence>
<dbReference type="Proteomes" id="UP000053244">
    <property type="component" value="Unassembled WGS sequence"/>
</dbReference>
<proteinExistence type="predicted"/>
<keyword evidence="2" id="KW-1133">Transmembrane helix</keyword>
<comment type="caution">
    <text evidence="3">The sequence shown here is derived from an EMBL/GenBank/DDBJ whole genome shotgun (WGS) entry which is preliminary data.</text>
</comment>
<gene>
    <name evidence="3" type="ORF">ADL15_03515</name>
</gene>
<keyword evidence="4" id="KW-1185">Reference proteome</keyword>
<feature type="transmembrane region" description="Helical" evidence="2">
    <location>
        <begin position="23"/>
        <end position="44"/>
    </location>
</feature>
<dbReference type="AlphaFoldDB" id="A0A0X3VA78"/>
<evidence type="ECO:0000256" key="1">
    <source>
        <dbReference type="SAM" id="MobiDB-lite"/>
    </source>
</evidence>
<dbReference type="OrthoDB" id="3298704at2"/>
<sequence length="225" mass="22678">MDETAPEQQPEDLASSGGGPVPVGATTAVIGLFGAVVTVGGLWLAERRADTAVTEVLAGVTVGLGVLAVAAAVFGAVRALIARPRAAGTVVAAVLSVLGLVLGAVTGLVTAYDEPGTPRYPQANVQLSRASGDWLLTVQVSTPGLSAGDVMDVQLLRNDGGSGDFSIGRSLTSADGRGVATATLVTSDVSDGEVKLVVLVPGRDCTRLMPLLNATRIVSFDCKAR</sequence>
<reference evidence="3 4" key="1">
    <citation type="submission" date="2015-10" db="EMBL/GenBank/DDBJ databases">
        <authorList>
            <person name="Gilbert D.G."/>
        </authorList>
    </citation>
    <scope>NUCLEOTIDE SEQUENCE [LARGE SCALE GENOMIC DNA]</scope>
    <source>
        <strain evidence="3 4">NRRL B-16712</strain>
    </source>
</reference>
<protein>
    <submittedName>
        <fullName evidence="3">Uncharacterized protein</fullName>
    </submittedName>
</protein>
<evidence type="ECO:0000313" key="3">
    <source>
        <dbReference type="EMBL" id="KUL41337.1"/>
    </source>
</evidence>
<dbReference type="RefSeq" id="WP_067685091.1">
    <property type="nucleotide sequence ID" value="NZ_LLZH01000013.1"/>
</dbReference>
<accession>A0A0X3VA78</accession>
<feature type="transmembrane region" description="Helical" evidence="2">
    <location>
        <begin position="56"/>
        <end position="81"/>
    </location>
</feature>
<feature type="region of interest" description="Disordered" evidence="1">
    <location>
        <begin position="1"/>
        <end position="20"/>
    </location>
</feature>
<feature type="transmembrane region" description="Helical" evidence="2">
    <location>
        <begin position="87"/>
        <end position="112"/>
    </location>
</feature>